<reference evidence="3 4" key="1">
    <citation type="submission" date="2024-04" db="EMBL/GenBank/DDBJ databases">
        <title>genome sequences of Mucor flavus KT1a and Helicostylum pulchrum KT1b strains isolated from the surface of a dry-aged beef.</title>
        <authorList>
            <person name="Toyotome T."/>
            <person name="Hosono M."/>
            <person name="Torimaru M."/>
            <person name="Fukuda K."/>
            <person name="Mikami N."/>
        </authorList>
    </citation>
    <scope>NUCLEOTIDE SEQUENCE [LARGE SCALE GENOMIC DNA]</scope>
    <source>
        <strain evidence="3 4">KT1a</strain>
    </source>
</reference>
<accession>A0ABP9YW93</accession>
<evidence type="ECO:0000313" key="3">
    <source>
        <dbReference type="EMBL" id="GAA5811137.1"/>
    </source>
</evidence>
<dbReference type="InterPro" id="IPR029063">
    <property type="entry name" value="SAM-dependent_MTases_sf"/>
</dbReference>
<dbReference type="SUPFAM" id="SSF53335">
    <property type="entry name" value="S-adenosyl-L-methionine-dependent methyltransferases"/>
    <property type="match status" value="1"/>
</dbReference>
<feature type="compositionally biased region" description="Basic and acidic residues" evidence="1">
    <location>
        <begin position="16"/>
        <end position="40"/>
    </location>
</feature>
<protein>
    <recommendedName>
        <fullName evidence="2">Methyltransferase domain-containing protein</fullName>
    </recommendedName>
</protein>
<dbReference type="Gene3D" id="3.40.50.150">
    <property type="entry name" value="Vaccinia Virus protein VP39"/>
    <property type="match status" value="1"/>
</dbReference>
<sequence>MGIISTLRNLFSKREEAYEKRGSKGPHRDLDHSSGRKDSHATNSTDVSSVTSPSSSTRNANSSNGYSFQYKDGRRYHADTEVAYVLPNDDDEVDRVHQQHWIFRYALQGNYFAPVKDKLLEGIIVLDSGCGPATWTFEMGETYPRSTFHGIDASCVFPEDIKPANVEFIISNIAKDVPFEDNYFDYIHQRLLILGLTSEDWDNTLDNLYRVLKPGGYLELAEPDIQDLTKAGPAMHKLQSILLKMSTDRNLPPDIALELKDRLAKAGFVDIEERITNIPLNHGGKVGKLLWDDYNHVYTNMKGILSRINPEWENAEAYTAHLQACAVEAKKSKTCLKWHSIHCRKPEETTP</sequence>
<feature type="region of interest" description="Disordered" evidence="1">
    <location>
        <begin position="16"/>
        <end position="68"/>
    </location>
</feature>
<feature type="domain" description="Methyltransferase" evidence="2">
    <location>
        <begin position="125"/>
        <end position="216"/>
    </location>
</feature>
<dbReference type="Pfam" id="PF13649">
    <property type="entry name" value="Methyltransf_25"/>
    <property type="match status" value="1"/>
</dbReference>
<evidence type="ECO:0000259" key="2">
    <source>
        <dbReference type="Pfam" id="PF13649"/>
    </source>
</evidence>
<comment type="caution">
    <text evidence="3">The sequence shown here is derived from an EMBL/GenBank/DDBJ whole genome shotgun (WGS) entry which is preliminary data.</text>
</comment>
<dbReference type="InterPro" id="IPR041698">
    <property type="entry name" value="Methyltransf_25"/>
</dbReference>
<dbReference type="CDD" id="cd02440">
    <property type="entry name" value="AdoMet_MTases"/>
    <property type="match status" value="1"/>
</dbReference>
<organism evidence="3 4">
    <name type="scientific">Mucor flavus</name>
    <dbReference type="NCBI Taxonomy" id="439312"/>
    <lineage>
        <taxon>Eukaryota</taxon>
        <taxon>Fungi</taxon>
        <taxon>Fungi incertae sedis</taxon>
        <taxon>Mucoromycota</taxon>
        <taxon>Mucoromycotina</taxon>
        <taxon>Mucoromycetes</taxon>
        <taxon>Mucorales</taxon>
        <taxon>Mucorineae</taxon>
        <taxon>Mucoraceae</taxon>
        <taxon>Mucor</taxon>
    </lineage>
</organism>
<dbReference type="Proteomes" id="UP001473302">
    <property type="component" value="Unassembled WGS sequence"/>
</dbReference>
<dbReference type="EMBL" id="BAABUK010000009">
    <property type="protein sequence ID" value="GAA5811137.1"/>
    <property type="molecule type" value="Genomic_DNA"/>
</dbReference>
<dbReference type="PANTHER" id="PTHR43591:SF24">
    <property type="entry name" value="2-METHOXY-6-POLYPRENYL-1,4-BENZOQUINOL METHYLASE, MITOCHONDRIAL"/>
    <property type="match status" value="1"/>
</dbReference>
<dbReference type="PANTHER" id="PTHR43591">
    <property type="entry name" value="METHYLTRANSFERASE"/>
    <property type="match status" value="1"/>
</dbReference>
<evidence type="ECO:0000313" key="4">
    <source>
        <dbReference type="Proteomes" id="UP001473302"/>
    </source>
</evidence>
<feature type="compositionally biased region" description="Low complexity" evidence="1">
    <location>
        <begin position="42"/>
        <end position="64"/>
    </location>
</feature>
<keyword evidence="4" id="KW-1185">Reference proteome</keyword>
<evidence type="ECO:0000256" key="1">
    <source>
        <dbReference type="SAM" id="MobiDB-lite"/>
    </source>
</evidence>
<name>A0ABP9YW93_9FUNG</name>
<proteinExistence type="predicted"/>
<gene>
    <name evidence="3" type="ORF">MFLAVUS_004566</name>
</gene>